<comment type="caution">
    <text evidence="2">The sequence shown here is derived from an EMBL/GenBank/DDBJ whole genome shotgun (WGS) entry which is preliminary data.</text>
</comment>
<feature type="compositionally biased region" description="Basic and acidic residues" evidence="1">
    <location>
        <begin position="80"/>
        <end position="91"/>
    </location>
</feature>
<feature type="compositionally biased region" description="Polar residues" evidence="1">
    <location>
        <begin position="115"/>
        <end position="152"/>
    </location>
</feature>
<feature type="compositionally biased region" description="Basic residues" evidence="1">
    <location>
        <begin position="167"/>
        <end position="179"/>
    </location>
</feature>
<dbReference type="EMBL" id="SDMP01000006">
    <property type="protein sequence ID" value="RYR54305.1"/>
    <property type="molecule type" value="Genomic_DNA"/>
</dbReference>
<dbReference type="Proteomes" id="UP000289738">
    <property type="component" value="Chromosome A06"/>
</dbReference>
<feature type="region of interest" description="Disordered" evidence="1">
    <location>
        <begin position="80"/>
        <end position="188"/>
    </location>
</feature>
<proteinExistence type="predicted"/>
<evidence type="ECO:0000256" key="1">
    <source>
        <dbReference type="SAM" id="MobiDB-lite"/>
    </source>
</evidence>
<dbReference type="AlphaFoldDB" id="A0A445CTW4"/>
<sequence length="188" mass="22038">MRIHWLGEKVHNRKVVHLDNDMEMMTIHITFIYHHMGRLEKNVDDMLYTRYNEVYWLEVGMDLAKGLRVLKRDSDVVKIETPSKDQEEQHESLPQYEEQWQEGDEPMLSKGGNDEQLQNNGSIEVLSNPSQAATTISNESPNLGDNNDTQVKSQERQSNPEEVDDRRRRRKKKHPRPKLSGRTCSIEQ</sequence>
<gene>
    <name evidence="2" type="ORF">Ahy_A06g029563</name>
</gene>
<evidence type="ECO:0000313" key="2">
    <source>
        <dbReference type="EMBL" id="RYR54305.1"/>
    </source>
</evidence>
<accession>A0A445CTW4</accession>
<name>A0A445CTW4_ARAHY</name>
<reference evidence="2 3" key="1">
    <citation type="submission" date="2019-01" db="EMBL/GenBank/DDBJ databases">
        <title>Sequencing of cultivated peanut Arachis hypogaea provides insights into genome evolution and oil improvement.</title>
        <authorList>
            <person name="Chen X."/>
        </authorList>
    </citation>
    <scope>NUCLEOTIDE SEQUENCE [LARGE SCALE GENOMIC DNA]</scope>
    <source>
        <strain evidence="3">cv. Fuhuasheng</strain>
        <tissue evidence="2">Leaves</tissue>
    </source>
</reference>
<evidence type="ECO:0000313" key="3">
    <source>
        <dbReference type="Proteomes" id="UP000289738"/>
    </source>
</evidence>
<protein>
    <submittedName>
        <fullName evidence="2">Uncharacterized protein</fullName>
    </submittedName>
</protein>
<keyword evidence="3" id="KW-1185">Reference proteome</keyword>
<organism evidence="2 3">
    <name type="scientific">Arachis hypogaea</name>
    <name type="common">Peanut</name>
    <dbReference type="NCBI Taxonomy" id="3818"/>
    <lineage>
        <taxon>Eukaryota</taxon>
        <taxon>Viridiplantae</taxon>
        <taxon>Streptophyta</taxon>
        <taxon>Embryophyta</taxon>
        <taxon>Tracheophyta</taxon>
        <taxon>Spermatophyta</taxon>
        <taxon>Magnoliopsida</taxon>
        <taxon>eudicotyledons</taxon>
        <taxon>Gunneridae</taxon>
        <taxon>Pentapetalae</taxon>
        <taxon>rosids</taxon>
        <taxon>fabids</taxon>
        <taxon>Fabales</taxon>
        <taxon>Fabaceae</taxon>
        <taxon>Papilionoideae</taxon>
        <taxon>50 kb inversion clade</taxon>
        <taxon>dalbergioids sensu lato</taxon>
        <taxon>Dalbergieae</taxon>
        <taxon>Pterocarpus clade</taxon>
        <taxon>Arachis</taxon>
    </lineage>
</organism>